<dbReference type="InterPro" id="IPR013783">
    <property type="entry name" value="Ig-like_fold"/>
</dbReference>
<evidence type="ECO:0000313" key="12">
    <source>
        <dbReference type="Proteomes" id="UP000265100"/>
    </source>
</evidence>
<reference evidence="11 12" key="1">
    <citation type="submission" date="2018-05" db="EMBL/GenBank/DDBJ databases">
        <authorList>
            <person name="Datahose"/>
        </authorList>
    </citation>
    <scope>NUCLEOTIDE SEQUENCE</scope>
</reference>
<dbReference type="GO" id="GO:0004867">
    <property type="term" value="F:serine-type endopeptidase inhibitor activity"/>
    <property type="evidence" value="ECO:0007669"/>
    <property type="project" value="UniProtKB-KW"/>
</dbReference>
<keyword evidence="4" id="KW-0646">Protease inhibitor</keyword>
<evidence type="ECO:0000256" key="7">
    <source>
        <dbReference type="ARBA" id="ARBA00023157"/>
    </source>
</evidence>
<dbReference type="SUPFAM" id="SSF49410">
    <property type="entry name" value="Alpha-macroglobulin receptor domain"/>
    <property type="match status" value="1"/>
</dbReference>
<dbReference type="SMART" id="SM01359">
    <property type="entry name" value="A2M_N_2"/>
    <property type="match status" value="1"/>
</dbReference>
<evidence type="ECO:0000256" key="6">
    <source>
        <dbReference type="ARBA" id="ARBA00022900"/>
    </source>
</evidence>
<comment type="similarity">
    <text evidence="2">Belongs to the protease inhibitor I39 (alpha-2-macroglobulin) family.</text>
</comment>
<evidence type="ECO:0000259" key="10">
    <source>
        <dbReference type="SMART" id="SM01360"/>
    </source>
</evidence>
<dbReference type="InterPro" id="IPR050473">
    <property type="entry name" value="A2M/Complement_sys"/>
</dbReference>
<dbReference type="Ensembl" id="ENSACLT00000082406.1">
    <property type="protein sequence ID" value="ENSACLP00000068520.1"/>
    <property type="gene ID" value="ENSACLG00000018024.2"/>
</dbReference>
<evidence type="ECO:0008006" key="13">
    <source>
        <dbReference type="Google" id="ProtNLM"/>
    </source>
</evidence>
<reference evidence="11" key="4">
    <citation type="submission" date="2025-09" db="UniProtKB">
        <authorList>
            <consortium name="Ensembl"/>
        </authorList>
    </citation>
    <scope>IDENTIFICATION</scope>
</reference>
<feature type="domain" description="Alpha-2-macroglobulin bait region" evidence="9">
    <location>
        <begin position="403"/>
        <end position="551"/>
    </location>
</feature>
<name>A0AAX7UHS7_ASTCA</name>
<dbReference type="InterPro" id="IPR019742">
    <property type="entry name" value="MacrogloblnA2_CS"/>
</dbReference>
<dbReference type="InterPro" id="IPR014756">
    <property type="entry name" value="Ig_E-set"/>
</dbReference>
<protein>
    <recommendedName>
        <fullName evidence="13">Alpha-2-macroglobulin</fullName>
    </recommendedName>
</protein>
<dbReference type="Pfam" id="PF00207">
    <property type="entry name" value="A2M"/>
    <property type="match status" value="1"/>
</dbReference>
<organism evidence="11 12">
    <name type="scientific">Astatotilapia calliptera</name>
    <name type="common">Eastern happy</name>
    <name type="synonym">Chromis callipterus</name>
    <dbReference type="NCBI Taxonomy" id="8154"/>
    <lineage>
        <taxon>Eukaryota</taxon>
        <taxon>Metazoa</taxon>
        <taxon>Chordata</taxon>
        <taxon>Craniata</taxon>
        <taxon>Vertebrata</taxon>
        <taxon>Euteleostomi</taxon>
        <taxon>Actinopterygii</taxon>
        <taxon>Neopterygii</taxon>
        <taxon>Teleostei</taxon>
        <taxon>Neoteleostei</taxon>
        <taxon>Acanthomorphata</taxon>
        <taxon>Ovalentaria</taxon>
        <taxon>Cichlomorphae</taxon>
        <taxon>Cichliformes</taxon>
        <taxon>Cichlidae</taxon>
        <taxon>African cichlids</taxon>
        <taxon>Pseudocrenilabrinae</taxon>
        <taxon>Haplochromini</taxon>
        <taxon>Astatotilapia</taxon>
    </lineage>
</organism>
<dbReference type="AlphaFoldDB" id="A0AAX7UHS7"/>
<dbReference type="Gene3D" id="2.60.40.690">
    <property type="entry name" value="Alpha-macroglobulin, receptor-binding domain"/>
    <property type="match status" value="1"/>
</dbReference>
<dbReference type="FunFam" id="2.60.40.1930:FF:000001">
    <property type="entry name" value="CD109 isoform 3"/>
    <property type="match status" value="1"/>
</dbReference>
<dbReference type="Gene3D" id="2.20.130.20">
    <property type="match status" value="1"/>
</dbReference>
<keyword evidence="12" id="KW-1185">Reference proteome</keyword>
<comment type="subcellular location">
    <subcellularLocation>
        <location evidence="1">Secreted</location>
    </subcellularLocation>
</comment>
<keyword evidence="5" id="KW-0732">Signal</keyword>
<dbReference type="InterPro" id="IPR040839">
    <property type="entry name" value="MG4"/>
</dbReference>
<dbReference type="InterPro" id="IPR002890">
    <property type="entry name" value="MG2"/>
</dbReference>
<reference evidence="11" key="3">
    <citation type="submission" date="2025-08" db="UniProtKB">
        <authorList>
            <consortium name="Ensembl"/>
        </authorList>
    </citation>
    <scope>IDENTIFICATION</scope>
</reference>
<dbReference type="Gene3D" id="2.60.40.10">
    <property type="entry name" value="Immunoglobulins"/>
    <property type="match status" value="3"/>
</dbReference>
<dbReference type="GO" id="GO:0005615">
    <property type="term" value="C:extracellular space"/>
    <property type="evidence" value="ECO:0007669"/>
    <property type="project" value="InterPro"/>
</dbReference>
<dbReference type="Gene3D" id="2.60.120.1540">
    <property type="match status" value="1"/>
</dbReference>
<dbReference type="SUPFAM" id="SSF81296">
    <property type="entry name" value="E set domains"/>
    <property type="match status" value="1"/>
</dbReference>
<dbReference type="Gene3D" id="2.60.40.1940">
    <property type="match status" value="1"/>
</dbReference>
<dbReference type="Pfam" id="PF17789">
    <property type="entry name" value="MG4"/>
    <property type="match status" value="1"/>
</dbReference>
<evidence type="ECO:0000256" key="4">
    <source>
        <dbReference type="ARBA" id="ARBA00022690"/>
    </source>
</evidence>
<dbReference type="InterPro" id="IPR041555">
    <property type="entry name" value="MG3"/>
</dbReference>
<dbReference type="GeneTree" id="ENSGT00940000162996"/>
<dbReference type="Gene3D" id="2.60.40.1930">
    <property type="match status" value="2"/>
</dbReference>
<dbReference type="PROSITE" id="PS00477">
    <property type="entry name" value="ALPHA_2_MACROGLOBULIN"/>
    <property type="match status" value="1"/>
</dbReference>
<reference evidence="12" key="2">
    <citation type="submission" date="2023-03" db="EMBL/GenBank/DDBJ databases">
        <authorList>
            <consortium name="Wellcome Sanger Institute Data Sharing"/>
        </authorList>
    </citation>
    <scope>NUCLEOTIDE SEQUENCE [LARGE SCALE GENOMIC DNA]</scope>
</reference>
<dbReference type="InterPro" id="IPR001599">
    <property type="entry name" value="Macroglobln_a2"/>
</dbReference>
<evidence type="ECO:0000256" key="1">
    <source>
        <dbReference type="ARBA" id="ARBA00004613"/>
    </source>
</evidence>
<dbReference type="Gene3D" id="1.50.10.20">
    <property type="match status" value="1"/>
</dbReference>
<proteinExistence type="inferred from homology"/>
<accession>A0AAX7UHS7</accession>
<dbReference type="Pfam" id="PF07703">
    <property type="entry name" value="A2M_BRD"/>
    <property type="match status" value="1"/>
</dbReference>
<evidence type="ECO:0000256" key="2">
    <source>
        <dbReference type="ARBA" id="ARBA00010952"/>
    </source>
</evidence>
<keyword evidence="6" id="KW-0722">Serine protease inhibitor</keyword>
<dbReference type="FunFam" id="1.50.10.20:FF:000001">
    <property type="entry name" value="CD109 isoform 1"/>
    <property type="match status" value="1"/>
</dbReference>
<dbReference type="CDD" id="cd02897">
    <property type="entry name" value="A2M_2"/>
    <property type="match status" value="1"/>
</dbReference>
<dbReference type="InterPro" id="IPR041813">
    <property type="entry name" value="A2M_TED"/>
</dbReference>
<dbReference type="Pfam" id="PF07678">
    <property type="entry name" value="TED_complement"/>
    <property type="match status" value="1"/>
</dbReference>
<feature type="domain" description="Alpha-2-macroglobulin" evidence="10">
    <location>
        <begin position="665"/>
        <end position="754"/>
    </location>
</feature>
<dbReference type="PANTHER" id="PTHR11412">
    <property type="entry name" value="MACROGLOBULIN / COMPLEMENT"/>
    <property type="match status" value="1"/>
</dbReference>
<evidence type="ECO:0000256" key="8">
    <source>
        <dbReference type="ARBA" id="ARBA00023180"/>
    </source>
</evidence>
<dbReference type="PANTHER" id="PTHR11412:SF150">
    <property type="entry name" value="ALPHA-2-MACROGLOBULIN-RELATED"/>
    <property type="match status" value="1"/>
</dbReference>
<dbReference type="Pfam" id="PF17791">
    <property type="entry name" value="MG3"/>
    <property type="match status" value="1"/>
</dbReference>
<evidence type="ECO:0000256" key="5">
    <source>
        <dbReference type="ARBA" id="ARBA00022729"/>
    </source>
</evidence>
<dbReference type="SMART" id="SM01419">
    <property type="entry name" value="Thiol-ester_cl"/>
    <property type="match status" value="1"/>
</dbReference>
<dbReference type="SUPFAM" id="SSF48239">
    <property type="entry name" value="Terpenoid cyclases/Protein prenyltransferases"/>
    <property type="match status" value="1"/>
</dbReference>
<evidence type="ECO:0000313" key="11">
    <source>
        <dbReference type="Ensembl" id="ENSACLP00000068520.1"/>
    </source>
</evidence>
<dbReference type="Proteomes" id="UP000265100">
    <property type="component" value="Chromosome 14"/>
</dbReference>
<evidence type="ECO:0000256" key="3">
    <source>
        <dbReference type="ARBA" id="ARBA00022525"/>
    </source>
</evidence>
<keyword evidence="3" id="KW-0964">Secreted</keyword>
<keyword evidence="8" id="KW-0325">Glycoprotein</keyword>
<dbReference type="InterPro" id="IPR047565">
    <property type="entry name" value="Alpha-macroglob_thiol-ester_cl"/>
</dbReference>
<dbReference type="SMART" id="SM01360">
    <property type="entry name" value="A2M"/>
    <property type="match status" value="1"/>
</dbReference>
<sequence>AVLESGAETKFCVSVLELTEPQLAKTYSQTNILCFQVPVVTNEEVMDFQVKVEGSGFQSEEVRKVLIRAYKPQTFIQTDKPIYLPGQQVHFRVVTLDSKLRPASTLDPSGNRIGQWLKTNSDNKILQLSYFLSSEAREGIYKITVTMGESKVYYTFTVEKYVLPKFDVTIKVPDEVSVGDQSFKAQICSKYTFKQPVPGRVTVGVCRPTLGHFHGSEWIRVAEPFLAQSQRDLCLLLEEGCTTFTVNMSNFNKVDSTALNDILDITVKMEEEGTGKTIFIFSLFITISYVLGRVSFVDTPDIYEPGTNVQGKVKAVYHNGEPIPDRIVYLFEGDISLSSIQNVKTDEKGVAVFSLSTNELKGDASLAPTLDYAGYRTAFFEVGTHTLSMVKPSSPDDKTVSFLEVKTKDKPLPCETEEAISIWYTIVGEAPGSVDLMYLVRKYIVERRMSKALMLFNDSVEFERSGEVSLKLTVSPEMTPDIQIVAYAVLPSENVIAHSAEFSTEKCFTNKVSVHFVPPSAVPGDETNFQVTALPHSLCGVSAIDQSVLIKEPGKTLNAEKVTAFLTTTRSGGMLDVEGSIPNAQPLLFSFEQLARVRKNEAVIFMVVSISFSAFFVDQCFWKGPYQVYKLDILERIPDAAASGAPALPPDISPIKTVRTFFPETWIWDLVDVRESGTEEMTLTVPDTITTWETEAFCLSSEGFGLAPREDLKVFQPFFLELTMPYSIIRGEFFELKATVFSYLTSCMMVICAARVVEVTVSAEAVASVDLCDSGAVTVPDRGRIDVVTKPLIVKVGAINTRYFFPSGDILGRALKNLDSLLQLPSGCGEQNMALLAPNIFILEYLKDTQQLTSTIEEKATSYLITGYQNQLTYKHTDGSYSAFGTGEGSTWLTAFVVKCFARAEKFIHIDPRNIEESNTWLENQQRENGCFKMSGRLIHIGMKGGVSDEVTLTAYITATFLENKKYNSVVKKSLACLKDSMNDLSNTYTTALLAYVFTLAGDVETRAHLLEYLDKVAEKQETSASLSVEISSYVLLAQISASPTSEELAYAFSIVRWLTEQQTYYGGFSSTQDTVVALQALAFYSTEVFGFKGSSKEGSEKGGSSKVAVATPGGQVTFHVNRNNRLLYQEEIIVENIAGKYIVEMKGSTSVSVQVSAHINLVVPNKDEVTVHLYTGTQSTTNMVILDIKLLSGHVPDPESYDKVSYDVFLTGIL</sequence>
<dbReference type="InterPro" id="IPR011625">
    <property type="entry name" value="A2M_N_BRD"/>
</dbReference>
<evidence type="ECO:0000259" key="9">
    <source>
        <dbReference type="SMART" id="SM01359"/>
    </source>
</evidence>
<dbReference type="Pfam" id="PF01835">
    <property type="entry name" value="MG2"/>
    <property type="match status" value="1"/>
</dbReference>
<keyword evidence="7" id="KW-1015">Disulfide bond</keyword>
<dbReference type="GO" id="GO:0007399">
    <property type="term" value="P:nervous system development"/>
    <property type="evidence" value="ECO:0007669"/>
    <property type="project" value="UniProtKB-ARBA"/>
</dbReference>
<dbReference type="InterPro" id="IPR036595">
    <property type="entry name" value="A-macroglobulin_rcpt-bd_sf"/>
</dbReference>
<gene>
    <name evidence="11" type="primary">CD109</name>
</gene>
<dbReference type="InterPro" id="IPR008930">
    <property type="entry name" value="Terpenoid_cyclase/PrenylTrfase"/>
</dbReference>
<dbReference type="InterPro" id="IPR011626">
    <property type="entry name" value="Alpha-macroglobulin_TED"/>
</dbReference>